<dbReference type="Proteomes" id="UP000475862">
    <property type="component" value="Unassembled WGS sequence"/>
</dbReference>
<evidence type="ECO:0000313" key="2">
    <source>
        <dbReference type="EMBL" id="KAE9526181.1"/>
    </source>
</evidence>
<name>A0A6G0T553_APHGL</name>
<evidence type="ECO:0000313" key="3">
    <source>
        <dbReference type="Proteomes" id="UP000475862"/>
    </source>
</evidence>
<gene>
    <name evidence="2" type="ORF">AGLY_013812</name>
</gene>
<feature type="compositionally biased region" description="Basic and acidic residues" evidence="1">
    <location>
        <begin position="166"/>
        <end position="176"/>
    </location>
</feature>
<reference evidence="2 3" key="1">
    <citation type="submission" date="2019-08" db="EMBL/GenBank/DDBJ databases">
        <title>The genome of the soybean aphid Biotype 1, its phylome, world population structure and adaptation to the North American continent.</title>
        <authorList>
            <person name="Giordano R."/>
            <person name="Donthu R.K."/>
            <person name="Hernandez A.G."/>
            <person name="Wright C.L."/>
            <person name="Zimin A.V."/>
        </authorList>
    </citation>
    <scope>NUCLEOTIDE SEQUENCE [LARGE SCALE GENOMIC DNA]</scope>
    <source>
        <tissue evidence="2">Whole aphids</tissue>
    </source>
</reference>
<evidence type="ECO:0000256" key="1">
    <source>
        <dbReference type="SAM" id="MobiDB-lite"/>
    </source>
</evidence>
<feature type="region of interest" description="Disordered" evidence="1">
    <location>
        <begin position="1"/>
        <end position="31"/>
    </location>
</feature>
<dbReference type="AlphaFoldDB" id="A0A6G0T553"/>
<comment type="caution">
    <text evidence="2">The sequence shown here is derived from an EMBL/GenBank/DDBJ whole genome shotgun (WGS) entry which is preliminary data.</text>
</comment>
<protein>
    <submittedName>
        <fullName evidence="2">Uncharacterized protein</fullName>
    </submittedName>
</protein>
<feature type="compositionally biased region" description="Basic and acidic residues" evidence="1">
    <location>
        <begin position="12"/>
        <end position="21"/>
    </location>
</feature>
<proteinExistence type="predicted"/>
<keyword evidence="3" id="KW-1185">Reference proteome</keyword>
<dbReference type="OrthoDB" id="7397676at2759"/>
<feature type="region of interest" description="Disordered" evidence="1">
    <location>
        <begin position="141"/>
        <end position="204"/>
    </location>
</feature>
<accession>A0A6G0T553</accession>
<dbReference type="EMBL" id="VYZN01000055">
    <property type="protein sequence ID" value="KAE9526181.1"/>
    <property type="molecule type" value="Genomic_DNA"/>
</dbReference>
<organism evidence="2 3">
    <name type="scientific">Aphis glycines</name>
    <name type="common">Soybean aphid</name>
    <dbReference type="NCBI Taxonomy" id="307491"/>
    <lineage>
        <taxon>Eukaryota</taxon>
        <taxon>Metazoa</taxon>
        <taxon>Ecdysozoa</taxon>
        <taxon>Arthropoda</taxon>
        <taxon>Hexapoda</taxon>
        <taxon>Insecta</taxon>
        <taxon>Pterygota</taxon>
        <taxon>Neoptera</taxon>
        <taxon>Paraneoptera</taxon>
        <taxon>Hemiptera</taxon>
        <taxon>Sternorrhyncha</taxon>
        <taxon>Aphidomorpha</taxon>
        <taxon>Aphidoidea</taxon>
        <taxon>Aphididae</taxon>
        <taxon>Aphidini</taxon>
        <taxon>Aphis</taxon>
        <taxon>Aphis</taxon>
    </lineage>
</organism>
<sequence length="288" mass="33098">MIMMQRPLSTKKSVDEAHTEIETSDEESSCTNVELGLGQASIDHSEDELECDAAEDLENLLILENCGMGLNLKDFSKQFMNDDDLSISKIPISSPFVKVILANKTSMVIKKSSLCWLLEQPRDRVSSDRLRRFINTSNNRLSYRPESSHQPISFEERAKVKKKKDTSKASMEKSAEDSSSQSSDQQLILNDDPSSENIESSDDEKDTEIINIKVEHYYAVIYDNGWYIGRVININENQYTIKFLKEALDKFKWPINDDIQIVTRNYIFYEPIELIGFSPFEIKRSEKP</sequence>